<proteinExistence type="predicted"/>
<comment type="caution">
    <text evidence="2">The sequence shown here is derived from an EMBL/GenBank/DDBJ whole genome shotgun (WGS) entry which is preliminary data.</text>
</comment>
<name>A0A158BDC3_9BURK</name>
<dbReference type="Proteomes" id="UP000071859">
    <property type="component" value="Unassembled WGS sequence"/>
</dbReference>
<dbReference type="AlphaFoldDB" id="A0A158BDC3"/>
<evidence type="ECO:0000313" key="2">
    <source>
        <dbReference type="EMBL" id="SAK68059.1"/>
    </source>
</evidence>
<keyword evidence="3" id="KW-1185">Reference proteome</keyword>
<protein>
    <submittedName>
        <fullName evidence="2">Uncharacterized protein</fullName>
    </submittedName>
</protein>
<evidence type="ECO:0000313" key="3">
    <source>
        <dbReference type="Proteomes" id="UP000071859"/>
    </source>
</evidence>
<dbReference type="RefSeq" id="WP_157697497.1">
    <property type="nucleotide sequence ID" value="NZ_FCOX02000010.1"/>
</dbReference>
<feature type="region of interest" description="Disordered" evidence="1">
    <location>
        <begin position="70"/>
        <end position="89"/>
    </location>
</feature>
<dbReference type="OrthoDB" id="9035893at2"/>
<dbReference type="EMBL" id="FCOX02000010">
    <property type="protein sequence ID" value="SAK68059.1"/>
    <property type="molecule type" value="Genomic_DNA"/>
</dbReference>
<evidence type="ECO:0000256" key="1">
    <source>
        <dbReference type="SAM" id="MobiDB-lite"/>
    </source>
</evidence>
<accession>A0A158BDC3</accession>
<organism evidence="2 3">
    <name type="scientific">Caballeronia calidae</name>
    <dbReference type="NCBI Taxonomy" id="1777139"/>
    <lineage>
        <taxon>Bacteria</taxon>
        <taxon>Pseudomonadati</taxon>
        <taxon>Pseudomonadota</taxon>
        <taxon>Betaproteobacteria</taxon>
        <taxon>Burkholderiales</taxon>
        <taxon>Burkholderiaceae</taxon>
        <taxon>Caballeronia</taxon>
    </lineage>
</organism>
<sequence length="89" mass="9449">MTQVHDITYKGHTLTATALSVHDMYAAMLIVGTPSAGPERSSMFGNFPSALCAVSYAFAYGMAAIDSRQAPTSEWLRSSTSSSDLRLAA</sequence>
<reference evidence="2" key="1">
    <citation type="submission" date="2016-01" db="EMBL/GenBank/DDBJ databases">
        <authorList>
            <person name="Peeters C."/>
        </authorList>
    </citation>
    <scope>NUCLEOTIDE SEQUENCE</scope>
    <source>
        <strain evidence="2">LMG 29321</strain>
    </source>
</reference>
<gene>
    <name evidence="2" type="ORF">AWB78_02551</name>
</gene>